<dbReference type="InterPro" id="IPR005565">
    <property type="entry name" value="Hemolysn_activator_HlyB_C"/>
</dbReference>
<dbReference type="Proteomes" id="UP000192333">
    <property type="component" value="Chromosome I"/>
</dbReference>
<organism evidence="2 3">
    <name type="scientific">Aquiflexum balticum DSM 16537</name>
    <dbReference type="NCBI Taxonomy" id="758820"/>
    <lineage>
        <taxon>Bacteria</taxon>
        <taxon>Pseudomonadati</taxon>
        <taxon>Bacteroidota</taxon>
        <taxon>Cytophagia</taxon>
        <taxon>Cytophagales</taxon>
        <taxon>Cyclobacteriaceae</taxon>
        <taxon>Aquiflexum</taxon>
    </lineage>
</organism>
<dbReference type="GO" id="GO:0098046">
    <property type="term" value="C:type V protein secretion system complex"/>
    <property type="evidence" value="ECO:0007669"/>
    <property type="project" value="TreeGrafter"/>
</dbReference>
<feature type="domain" description="Haemolysin activator HlyB C-terminal" evidence="1">
    <location>
        <begin position="437"/>
        <end position="537"/>
    </location>
</feature>
<gene>
    <name evidence="2" type="ORF">SAMN00777080_0861</name>
</gene>
<dbReference type="GO" id="GO:0008320">
    <property type="term" value="F:protein transmembrane transporter activity"/>
    <property type="evidence" value="ECO:0007669"/>
    <property type="project" value="TreeGrafter"/>
</dbReference>
<name>A0A1W2H0L1_9BACT</name>
<dbReference type="PANTHER" id="PTHR34597">
    <property type="entry name" value="SLR1661 PROTEIN"/>
    <property type="match status" value="1"/>
</dbReference>
<dbReference type="OrthoDB" id="9811416at2"/>
<sequence>MKSTLLLLLPVFFLVSLNSFSQSDKWLRLDFKGDLNSTEEQVFRDSLARNSFIKTKFQELHQLGYLDPQQKLIKSSKDSLWISVEPGVKFEWVELRQGNVESVILVKAGVDLRRFSNRPFDFRQVSRLFESVVRESENKGYPFASIRLDSLERIKNGFAAALNLDLGPFIVFDTLKLTGDTKTKPKFLTKFLQIRPGEPFSQKKVTDGFQQVRNLPYIRLAGEPELSFQNEEATLYLPINDRKINSVDGIIGFLPNELEGGKLLVTGQFDVMLYNLGGTGRNYELHWQRFNQFSQNLKIAAFEPLLFGSSIDLGISFSLLKEDTTFLNRDFRLSFGYRFNSDGYLKFFSRRQAGDLLSSAGLGELTELPEAGDFRFNNYGINYSHYWVDDVFFPRRGVFAEMEFAVGNKNIIQNTAIPPSLYEDVMFKTLQYYLEGRIEKHFYFNTQWGLFSRLSGGLVQNDNLLLNDLFRLGGLQSIRGFNENFFFADRYLYINLEPRFYFDTYSYFMIFADMGRIENNIQGLKVDNTFSAGLGLSLETGNGIFNFIYGLGGSNVQNFALNQSKIHFGFTGRF</sequence>
<dbReference type="EMBL" id="LT838813">
    <property type="protein sequence ID" value="SMD42314.1"/>
    <property type="molecule type" value="Genomic_DNA"/>
</dbReference>
<dbReference type="RefSeq" id="WP_084119139.1">
    <property type="nucleotide sequence ID" value="NZ_LT838813.1"/>
</dbReference>
<dbReference type="PANTHER" id="PTHR34597:SF3">
    <property type="entry name" value="OUTER MEMBRANE TRANSPORTER CDIB"/>
    <property type="match status" value="1"/>
</dbReference>
<dbReference type="AlphaFoldDB" id="A0A1W2H0L1"/>
<evidence type="ECO:0000259" key="1">
    <source>
        <dbReference type="Pfam" id="PF03865"/>
    </source>
</evidence>
<dbReference type="Pfam" id="PF03865">
    <property type="entry name" value="ShlB"/>
    <property type="match status" value="1"/>
</dbReference>
<accession>A0A1W2H0L1</accession>
<dbReference type="STRING" id="758820.SAMN00777080_0861"/>
<evidence type="ECO:0000313" key="3">
    <source>
        <dbReference type="Proteomes" id="UP000192333"/>
    </source>
</evidence>
<evidence type="ECO:0000313" key="2">
    <source>
        <dbReference type="EMBL" id="SMD42314.1"/>
    </source>
</evidence>
<proteinExistence type="predicted"/>
<dbReference type="Gene3D" id="2.40.160.50">
    <property type="entry name" value="membrane protein fhac: a member of the omp85/tpsb transporter family"/>
    <property type="match status" value="1"/>
</dbReference>
<dbReference type="Gene3D" id="3.10.20.310">
    <property type="entry name" value="membrane protein fhac"/>
    <property type="match status" value="1"/>
</dbReference>
<protein>
    <submittedName>
        <fullName evidence="2">Surface antigen</fullName>
    </submittedName>
</protein>
<keyword evidence="3" id="KW-1185">Reference proteome</keyword>
<dbReference type="GO" id="GO:0046819">
    <property type="term" value="P:protein secretion by the type V secretion system"/>
    <property type="evidence" value="ECO:0007669"/>
    <property type="project" value="TreeGrafter"/>
</dbReference>
<reference evidence="3" key="1">
    <citation type="submission" date="2017-04" db="EMBL/GenBank/DDBJ databases">
        <authorList>
            <person name="Varghese N."/>
            <person name="Submissions S."/>
        </authorList>
    </citation>
    <scope>NUCLEOTIDE SEQUENCE [LARGE SCALE GENOMIC DNA]</scope>
    <source>
        <strain evidence="3">DSM 16537</strain>
    </source>
</reference>
<dbReference type="InterPro" id="IPR051544">
    <property type="entry name" value="TPS_OM_transporter"/>
</dbReference>